<accession>A0A915J788</accession>
<evidence type="ECO:0000313" key="3">
    <source>
        <dbReference type="WBParaSite" id="nRc.2.0.1.t21608-RA"/>
    </source>
</evidence>
<dbReference type="WBParaSite" id="nRc.2.0.1.t21608-RA">
    <property type="protein sequence ID" value="nRc.2.0.1.t21608-RA"/>
    <property type="gene ID" value="nRc.2.0.1.g21608"/>
</dbReference>
<name>A0A915J788_ROMCU</name>
<sequence>MSLANTYRLSSKKDGPFEEHPDGKNLSTTAAKRLTSKSSSSVLHETTCDPTIGAQEFKREANWFMGQNFNNRNWLKVQGMVEKCSRISKSQKNFRRYAPNKNLYFFGVNKLLIMLRNLDIGGIGSFAEALQ</sequence>
<proteinExistence type="predicted"/>
<organism evidence="2 3">
    <name type="scientific">Romanomermis culicivorax</name>
    <name type="common">Nematode worm</name>
    <dbReference type="NCBI Taxonomy" id="13658"/>
    <lineage>
        <taxon>Eukaryota</taxon>
        <taxon>Metazoa</taxon>
        <taxon>Ecdysozoa</taxon>
        <taxon>Nematoda</taxon>
        <taxon>Enoplea</taxon>
        <taxon>Dorylaimia</taxon>
        <taxon>Mermithida</taxon>
        <taxon>Mermithoidea</taxon>
        <taxon>Mermithidae</taxon>
        <taxon>Romanomermis</taxon>
    </lineage>
</organism>
<feature type="region of interest" description="Disordered" evidence="1">
    <location>
        <begin position="1"/>
        <end position="26"/>
    </location>
</feature>
<feature type="compositionally biased region" description="Basic and acidic residues" evidence="1">
    <location>
        <begin position="11"/>
        <end position="23"/>
    </location>
</feature>
<dbReference type="Proteomes" id="UP000887565">
    <property type="component" value="Unplaced"/>
</dbReference>
<reference evidence="3" key="1">
    <citation type="submission" date="2022-11" db="UniProtKB">
        <authorList>
            <consortium name="WormBaseParasite"/>
        </authorList>
    </citation>
    <scope>IDENTIFICATION</scope>
</reference>
<evidence type="ECO:0000313" key="2">
    <source>
        <dbReference type="Proteomes" id="UP000887565"/>
    </source>
</evidence>
<protein>
    <submittedName>
        <fullName evidence="3">Uncharacterized protein</fullName>
    </submittedName>
</protein>
<dbReference type="AlphaFoldDB" id="A0A915J788"/>
<keyword evidence="2" id="KW-1185">Reference proteome</keyword>
<evidence type="ECO:0000256" key="1">
    <source>
        <dbReference type="SAM" id="MobiDB-lite"/>
    </source>
</evidence>